<proteinExistence type="predicted"/>
<dbReference type="EMBL" id="JAIFRP010000038">
    <property type="protein sequence ID" value="KAK2581567.1"/>
    <property type="molecule type" value="Genomic_DNA"/>
</dbReference>
<name>A0AAD9VPR7_9HYME</name>
<keyword evidence="1" id="KW-0472">Membrane</keyword>
<dbReference type="Pfam" id="PF01683">
    <property type="entry name" value="EB"/>
    <property type="match status" value="1"/>
</dbReference>
<feature type="chain" id="PRO_5042036043" description="EB domain-containing protein" evidence="2">
    <location>
        <begin position="20"/>
        <end position="337"/>
    </location>
</feature>
<evidence type="ECO:0000313" key="5">
    <source>
        <dbReference type="Proteomes" id="UP001258017"/>
    </source>
</evidence>
<keyword evidence="2" id="KW-0732">Signal</keyword>
<feature type="transmembrane region" description="Helical" evidence="1">
    <location>
        <begin position="318"/>
        <end position="336"/>
    </location>
</feature>
<dbReference type="AlphaFoldDB" id="A0AAD9VPR7"/>
<evidence type="ECO:0000259" key="3">
    <source>
        <dbReference type="Pfam" id="PF01683"/>
    </source>
</evidence>
<keyword evidence="1" id="KW-0812">Transmembrane</keyword>
<keyword evidence="5" id="KW-1185">Reference proteome</keyword>
<gene>
    <name evidence="4" type="ORF">KPH14_002077</name>
</gene>
<dbReference type="PANTHER" id="PTHR39069">
    <property type="entry name" value="ECDYSONE-INDUCIBLE GENE E1, ISOFORM A"/>
    <property type="match status" value="1"/>
</dbReference>
<dbReference type="Proteomes" id="UP001258017">
    <property type="component" value="Unassembled WGS sequence"/>
</dbReference>
<protein>
    <recommendedName>
        <fullName evidence="3">EB domain-containing protein</fullName>
    </recommendedName>
</protein>
<comment type="caution">
    <text evidence="4">The sequence shown here is derived from an EMBL/GenBank/DDBJ whole genome shotgun (WGS) entry which is preliminary data.</text>
</comment>
<feature type="signal peptide" evidence="2">
    <location>
        <begin position="1"/>
        <end position="19"/>
    </location>
</feature>
<sequence length="337" mass="37566">MRRFLILFVILLIDRSIDAQQPIDPPVPCAKDQDCSELSKNQKNPTCKGGFCACLDDQQQLRNCSSLQRASQQEKAIVSQIYHRCKLDVDCNANNSFCNISRSQCDCKKGYVPSTKKEQCLEVARGLSFPCTEDKQCLAVQANTTCQNMQCVCINGYHVVDNVCYRNASYNGICARSEECNHINNAYCTDKKICECAKDTKIDNTLTNCIPLAQTIGDYCTSDAHCKKIEDSICVDSKCQCAEGEGKHFAKEITKCIYNRANGEPCEHDYDCYQPRSDTNSTDDYVNPLQCLGSICSCQDDYRTDNEKGICMRAGSPMVVPVLMILSSIVCGGLYLQ</sequence>
<keyword evidence="1" id="KW-1133">Transmembrane helix</keyword>
<dbReference type="PANTHER" id="PTHR39069:SF8">
    <property type="entry name" value="FI17111P1"/>
    <property type="match status" value="1"/>
</dbReference>
<reference evidence="4" key="2">
    <citation type="journal article" date="2023" name="Commun. Biol.">
        <title>Intrasexual cuticular hydrocarbon dimorphism in a wasp sheds light on hydrocarbon biosynthesis genes in Hymenoptera.</title>
        <authorList>
            <person name="Moris V.C."/>
            <person name="Podsiadlowski L."/>
            <person name="Martin S."/>
            <person name="Oeyen J.P."/>
            <person name="Donath A."/>
            <person name="Petersen M."/>
            <person name="Wilbrandt J."/>
            <person name="Misof B."/>
            <person name="Liedtke D."/>
            <person name="Thamm M."/>
            <person name="Scheiner R."/>
            <person name="Schmitt T."/>
            <person name="Niehuis O."/>
        </authorList>
    </citation>
    <scope>NUCLEOTIDE SEQUENCE</scope>
    <source>
        <strain evidence="4">GBR_01_08_01A</strain>
    </source>
</reference>
<evidence type="ECO:0000256" key="1">
    <source>
        <dbReference type="SAM" id="Phobius"/>
    </source>
</evidence>
<evidence type="ECO:0000256" key="2">
    <source>
        <dbReference type="SAM" id="SignalP"/>
    </source>
</evidence>
<evidence type="ECO:0000313" key="4">
    <source>
        <dbReference type="EMBL" id="KAK2581567.1"/>
    </source>
</evidence>
<feature type="domain" description="EB" evidence="3">
    <location>
        <begin position="155"/>
        <end position="204"/>
    </location>
</feature>
<accession>A0AAD9VPR7</accession>
<organism evidence="4 5">
    <name type="scientific">Odynerus spinipes</name>
    <dbReference type="NCBI Taxonomy" id="1348599"/>
    <lineage>
        <taxon>Eukaryota</taxon>
        <taxon>Metazoa</taxon>
        <taxon>Ecdysozoa</taxon>
        <taxon>Arthropoda</taxon>
        <taxon>Hexapoda</taxon>
        <taxon>Insecta</taxon>
        <taxon>Pterygota</taxon>
        <taxon>Neoptera</taxon>
        <taxon>Endopterygota</taxon>
        <taxon>Hymenoptera</taxon>
        <taxon>Apocrita</taxon>
        <taxon>Aculeata</taxon>
        <taxon>Vespoidea</taxon>
        <taxon>Vespidae</taxon>
        <taxon>Eumeninae</taxon>
        <taxon>Odynerus</taxon>
    </lineage>
</organism>
<dbReference type="InterPro" id="IPR006149">
    <property type="entry name" value="EB_dom"/>
</dbReference>
<reference evidence="4" key="1">
    <citation type="submission" date="2021-08" db="EMBL/GenBank/DDBJ databases">
        <authorList>
            <person name="Misof B."/>
            <person name="Oliver O."/>
            <person name="Podsiadlowski L."/>
            <person name="Donath A."/>
            <person name="Peters R."/>
            <person name="Mayer C."/>
            <person name="Rust J."/>
            <person name="Gunkel S."/>
            <person name="Lesny P."/>
            <person name="Martin S."/>
            <person name="Oeyen J.P."/>
            <person name="Petersen M."/>
            <person name="Panagiotis P."/>
            <person name="Wilbrandt J."/>
            <person name="Tanja T."/>
        </authorList>
    </citation>
    <scope>NUCLEOTIDE SEQUENCE</scope>
    <source>
        <strain evidence="4">GBR_01_08_01A</strain>
        <tissue evidence="4">Thorax + abdomen</tissue>
    </source>
</reference>